<evidence type="ECO:0000313" key="2">
    <source>
        <dbReference type="Proteomes" id="UP000095283"/>
    </source>
</evidence>
<dbReference type="Gene3D" id="3.40.50.1820">
    <property type="entry name" value="alpha/beta hydrolase"/>
    <property type="match status" value="1"/>
</dbReference>
<dbReference type="Proteomes" id="UP000095283">
    <property type="component" value="Unplaced"/>
</dbReference>
<protein>
    <submittedName>
        <fullName evidence="3">GPI inositol-deacylase</fullName>
    </submittedName>
</protein>
<dbReference type="InterPro" id="IPR053858">
    <property type="entry name" value="Arb2_dom"/>
</dbReference>
<dbReference type="GO" id="GO:0035197">
    <property type="term" value="F:siRNA binding"/>
    <property type="evidence" value="ECO:0007669"/>
    <property type="project" value="TreeGrafter"/>
</dbReference>
<dbReference type="GO" id="GO:0005634">
    <property type="term" value="C:nucleus"/>
    <property type="evidence" value="ECO:0007669"/>
    <property type="project" value="TreeGrafter"/>
</dbReference>
<accession>A0A1I7W653</accession>
<organism evidence="2 3">
    <name type="scientific">Heterorhabditis bacteriophora</name>
    <name type="common">Entomopathogenic nematode worm</name>
    <dbReference type="NCBI Taxonomy" id="37862"/>
    <lineage>
        <taxon>Eukaryota</taxon>
        <taxon>Metazoa</taxon>
        <taxon>Ecdysozoa</taxon>
        <taxon>Nematoda</taxon>
        <taxon>Chromadorea</taxon>
        <taxon>Rhabditida</taxon>
        <taxon>Rhabditina</taxon>
        <taxon>Rhabditomorpha</taxon>
        <taxon>Strongyloidea</taxon>
        <taxon>Heterorhabditidae</taxon>
        <taxon>Heterorhabditis</taxon>
    </lineage>
</organism>
<dbReference type="AlphaFoldDB" id="A0A1I7W653"/>
<dbReference type="Pfam" id="PF22749">
    <property type="entry name" value="Arb2"/>
    <property type="match status" value="2"/>
</dbReference>
<proteinExistence type="predicted"/>
<keyword evidence="2" id="KW-1185">Reference proteome</keyword>
<dbReference type="PANTHER" id="PTHR21357:SF4">
    <property type="entry name" value="FAM172 FAMILY PROTEIN HOMOLOG CG10038"/>
    <property type="match status" value="1"/>
</dbReference>
<feature type="domain" description="Arb2" evidence="1">
    <location>
        <begin position="5"/>
        <end position="132"/>
    </location>
</feature>
<sequence>MISKKSLRELGYHFNSSGEMRSIEVIFKPYLMDIRVKICCTDNQRFKFTTQLAYEKVGNAMIEELYSLMENRYNLKRLPLKPLDSQIQDDRVSFIFASPDFENKDILLVLIHGMGAVRAGQWGRRLVYEFSFKSSKFSFLIIITSSIYYVRFHYWFTIKYKVLIWIWLILNENLDRGSQLPYIERALKNGWGVIVLNTNNNLSNVEEEDRFLKFSRNSEQHTYNTYVRFIEKSNNRVIHVVAHSRGGSDISYLINRCHNEKRLGVVCLTDSWFKFLPERTHYPIIINWTTSKHVDQIIECQKTSKGHVIYQLYAGQSALAVLFV</sequence>
<evidence type="ECO:0000313" key="3">
    <source>
        <dbReference type="WBParaSite" id="Hba_00098"/>
    </source>
</evidence>
<dbReference type="PANTHER" id="PTHR21357">
    <property type="entry name" value="FAM172 FAMILY PROTEIN HOMOLOG CG10038"/>
    <property type="match status" value="1"/>
</dbReference>
<feature type="domain" description="Arb2" evidence="1">
    <location>
        <begin position="164"/>
        <end position="273"/>
    </location>
</feature>
<dbReference type="WBParaSite" id="Hba_00098">
    <property type="protein sequence ID" value="Hba_00098"/>
    <property type="gene ID" value="Hba_00098"/>
</dbReference>
<reference evidence="3" key="1">
    <citation type="submission" date="2016-11" db="UniProtKB">
        <authorList>
            <consortium name="WormBaseParasite"/>
        </authorList>
    </citation>
    <scope>IDENTIFICATION</scope>
</reference>
<evidence type="ECO:0000259" key="1">
    <source>
        <dbReference type="Pfam" id="PF22749"/>
    </source>
</evidence>
<dbReference type="InterPro" id="IPR048263">
    <property type="entry name" value="Arb2"/>
</dbReference>
<dbReference type="GO" id="GO:0031048">
    <property type="term" value="P:regulatory ncRNA-mediated heterochromatin formation"/>
    <property type="evidence" value="ECO:0007669"/>
    <property type="project" value="TreeGrafter"/>
</dbReference>
<dbReference type="InterPro" id="IPR029058">
    <property type="entry name" value="AB_hydrolase_fold"/>
</dbReference>
<name>A0A1I7W653_HETBA</name>